<protein>
    <submittedName>
        <fullName evidence="2">Uncharacterized protein</fullName>
    </submittedName>
</protein>
<dbReference type="Proteomes" id="UP000002417">
    <property type="component" value="Chromosome"/>
</dbReference>
<evidence type="ECO:0000256" key="1">
    <source>
        <dbReference type="SAM" id="MobiDB-lite"/>
    </source>
</evidence>
<proteinExistence type="predicted"/>
<dbReference type="eggNOG" id="ENOG5031AVA">
    <property type="taxonomic scope" value="Bacteria"/>
</dbReference>
<dbReference type="AlphaFoldDB" id="A7IHJ0"/>
<name>A7IHJ0_XANP2</name>
<gene>
    <name evidence="2" type="ordered locus">Xaut_2240</name>
</gene>
<feature type="region of interest" description="Disordered" evidence="1">
    <location>
        <begin position="98"/>
        <end position="121"/>
    </location>
</feature>
<dbReference type="HOGENOM" id="CLU_1254718_0_0_5"/>
<dbReference type="KEGG" id="xau:Xaut_2240"/>
<sequence>MESHNAPLTVILFTKNWAGKAQAGRFSAEEVDRATAAALKHEASAVTLADSDDADLIAAVPAGKFGEGDRPVLGNIKTEIFKRLAGIAEQQAKNALATESPAKAADANESEVKANAPSHKKAAAMLSKTTDKASGEALVSVVVKEGAKHWPQLKKGDIVLAPDFGEGEYNGWWEAVVQARSDSHVTLEWLNYADFPTFTRPITQIAPIHPECKVEA</sequence>
<organism evidence="2 3">
    <name type="scientific">Xanthobacter autotrophicus (strain ATCC BAA-1158 / Py2)</name>
    <dbReference type="NCBI Taxonomy" id="78245"/>
    <lineage>
        <taxon>Bacteria</taxon>
        <taxon>Pseudomonadati</taxon>
        <taxon>Pseudomonadota</taxon>
        <taxon>Alphaproteobacteria</taxon>
        <taxon>Hyphomicrobiales</taxon>
        <taxon>Xanthobacteraceae</taxon>
        <taxon>Xanthobacter</taxon>
    </lineage>
</organism>
<dbReference type="EMBL" id="CP000781">
    <property type="protein sequence ID" value="ABS67483.1"/>
    <property type="molecule type" value="Genomic_DNA"/>
</dbReference>
<reference evidence="2 3" key="1">
    <citation type="submission" date="2007-07" db="EMBL/GenBank/DDBJ databases">
        <title>Complete sequence of chromosome of Xanthobacter autotrophicus Py2.</title>
        <authorList>
            <consortium name="US DOE Joint Genome Institute"/>
            <person name="Copeland A."/>
            <person name="Lucas S."/>
            <person name="Lapidus A."/>
            <person name="Barry K."/>
            <person name="Glavina del Rio T."/>
            <person name="Hammon N."/>
            <person name="Israni S."/>
            <person name="Dalin E."/>
            <person name="Tice H."/>
            <person name="Pitluck S."/>
            <person name="Sims D."/>
            <person name="Brettin T."/>
            <person name="Bruce D."/>
            <person name="Detter J.C."/>
            <person name="Han C."/>
            <person name="Tapia R."/>
            <person name="Brainard J."/>
            <person name="Schmutz J."/>
            <person name="Larimer F."/>
            <person name="Land M."/>
            <person name="Hauser L."/>
            <person name="Kyrpides N."/>
            <person name="Kim E."/>
            <person name="Ensigns S.A."/>
            <person name="Richardson P."/>
        </authorList>
    </citation>
    <scope>NUCLEOTIDE SEQUENCE [LARGE SCALE GENOMIC DNA]</scope>
    <source>
        <strain evidence="3">ATCC BAA-1158 / Py2</strain>
    </source>
</reference>
<accession>A7IHJ0</accession>
<evidence type="ECO:0000313" key="2">
    <source>
        <dbReference type="EMBL" id="ABS67483.1"/>
    </source>
</evidence>
<evidence type="ECO:0000313" key="3">
    <source>
        <dbReference type="Proteomes" id="UP000002417"/>
    </source>
</evidence>
<dbReference type="OrthoDB" id="7997793at2"/>
<keyword evidence="3" id="KW-1185">Reference proteome</keyword>